<dbReference type="InterPro" id="IPR011008">
    <property type="entry name" value="Dimeric_a/b-barrel"/>
</dbReference>
<name>A0A495VXJ9_9PSEU</name>
<dbReference type="CDD" id="cd06170">
    <property type="entry name" value="LuxR_C_like"/>
    <property type="match status" value="1"/>
</dbReference>
<dbReference type="SUPFAM" id="SSF54909">
    <property type="entry name" value="Dimeric alpha+beta barrel"/>
    <property type="match status" value="1"/>
</dbReference>
<reference evidence="7 8" key="1">
    <citation type="submission" date="2018-10" db="EMBL/GenBank/DDBJ databases">
        <title>Sequencing the genomes of 1000 actinobacteria strains.</title>
        <authorList>
            <person name="Klenk H.-P."/>
        </authorList>
    </citation>
    <scope>NUCLEOTIDE SEQUENCE [LARGE SCALE GENOMIC DNA]</scope>
    <source>
        <strain evidence="7 8">DSM 43800</strain>
    </source>
</reference>
<dbReference type="InterPro" id="IPR016032">
    <property type="entry name" value="Sig_transdc_resp-reg_C-effctor"/>
</dbReference>
<dbReference type="InterPro" id="IPR036388">
    <property type="entry name" value="WH-like_DNA-bd_sf"/>
</dbReference>
<dbReference type="InterPro" id="IPR005545">
    <property type="entry name" value="YCII"/>
</dbReference>
<dbReference type="Proteomes" id="UP000282084">
    <property type="component" value="Unassembled WGS sequence"/>
</dbReference>
<evidence type="ECO:0000259" key="6">
    <source>
        <dbReference type="PROSITE" id="PS50043"/>
    </source>
</evidence>
<evidence type="ECO:0000256" key="5">
    <source>
        <dbReference type="SAM" id="MobiDB-lite"/>
    </source>
</evidence>
<dbReference type="Pfam" id="PF00196">
    <property type="entry name" value="GerE"/>
    <property type="match status" value="1"/>
</dbReference>
<dbReference type="Gene3D" id="3.30.70.1060">
    <property type="entry name" value="Dimeric alpha+beta barrel"/>
    <property type="match status" value="1"/>
</dbReference>
<dbReference type="PANTHER" id="PTHR44688:SF16">
    <property type="entry name" value="DNA-BINDING TRANSCRIPTIONAL ACTIVATOR DEVR_DOSR"/>
    <property type="match status" value="1"/>
</dbReference>
<evidence type="ECO:0000256" key="1">
    <source>
        <dbReference type="ARBA" id="ARBA00007689"/>
    </source>
</evidence>
<keyword evidence="4" id="KW-0804">Transcription</keyword>
<keyword evidence="3" id="KW-0238">DNA-binding</keyword>
<proteinExistence type="inferred from homology"/>
<dbReference type="PROSITE" id="PS50043">
    <property type="entry name" value="HTH_LUXR_2"/>
    <property type="match status" value="1"/>
</dbReference>
<evidence type="ECO:0000313" key="7">
    <source>
        <dbReference type="EMBL" id="RKT53979.1"/>
    </source>
</evidence>
<dbReference type="PANTHER" id="PTHR44688">
    <property type="entry name" value="DNA-BINDING TRANSCRIPTIONAL ACTIVATOR DEVR_DOSR"/>
    <property type="match status" value="1"/>
</dbReference>
<dbReference type="Gene3D" id="1.10.10.10">
    <property type="entry name" value="Winged helix-like DNA-binding domain superfamily/Winged helix DNA-binding domain"/>
    <property type="match status" value="1"/>
</dbReference>
<dbReference type="SMART" id="SM00421">
    <property type="entry name" value="HTH_LUXR"/>
    <property type="match status" value="1"/>
</dbReference>
<dbReference type="SUPFAM" id="SSF46894">
    <property type="entry name" value="C-terminal effector domain of the bipartite response regulators"/>
    <property type="match status" value="1"/>
</dbReference>
<dbReference type="GO" id="GO:0006355">
    <property type="term" value="P:regulation of DNA-templated transcription"/>
    <property type="evidence" value="ECO:0007669"/>
    <property type="project" value="InterPro"/>
</dbReference>
<evidence type="ECO:0000256" key="3">
    <source>
        <dbReference type="ARBA" id="ARBA00023125"/>
    </source>
</evidence>
<keyword evidence="2" id="KW-0805">Transcription regulation</keyword>
<sequence length="183" mass="20616">MGISPVAFAVELTFRDARQVRRSIHLAHREYWRPLAEQGVLVGTGPWADGSGVLLICQVPDEAAARDLVRGDPYVRSQSVAEVRIRQWHVLLGVPEGERVPGMVRPRDGQSAEAARSREPLTPHEHRIALMMLEGMTNRQIAEHFSVSTRAVELHITRIYRKLDIGRRAQLAAAMPWGQRSYL</sequence>
<dbReference type="GO" id="GO:0003677">
    <property type="term" value="F:DNA binding"/>
    <property type="evidence" value="ECO:0007669"/>
    <property type="project" value="UniProtKB-KW"/>
</dbReference>
<feature type="compositionally biased region" description="Basic and acidic residues" evidence="5">
    <location>
        <begin position="105"/>
        <end position="120"/>
    </location>
</feature>
<dbReference type="EMBL" id="RBXO01000001">
    <property type="protein sequence ID" value="RKT53979.1"/>
    <property type="molecule type" value="Genomic_DNA"/>
</dbReference>
<keyword evidence="8" id="KW-1185">Reference proteome</keyword>
<protein>
    <submittedName>
        <fullName evidence="7">YCII-related domain-containing protein</fullName>
    </submittedName>
</protein>
<accession>A0A495VXJ9</accession>
<feature type="domain" description="HTH luxR-type" evidence="6">
    <location>
        <begin position="114"/>
        <end position="182"/>
    </location>
</feature>
<comment type="caution">
    <text evidence="7">The sequence shown here is derived from an EMBL/GenBank/DDBJ whole genome shotgun (WGS) entry which is preliminary data.</text>
</comment>
<feature type="region of interest" description="Disordered" evidence="5">
    <location>
        <begin position="101"/>
        <end position="120"/>
    </location>
</feature>
<evidence type="ECO:0000313" key="8">
    <source>
        <dbReference type="Proteomes" id="UP000282084"/>
    </source>
</evidence>
<gene>
    <name evidence="7" type="ORF">C8E97_2567</name>
</gene>
<dbReference type="Pfam" id="PF03795">
    <property type="entry name" value="YCII"/>
    <property type="match status" value="1"/>
</dbReference>
<dbReference type="InterPro" id="IPR000792">
    <property type="entry name" value="Tscrpt_reg_LuxR_C"/>
</dbReference>
<evidence type="ECO:0000256" key="2">
    <source>
        <dbReference type="ARBA" id="ARBA00023015"/>
    </source>
</evidence>
<comment type="similarity">
    <text evidence="1">Belongs to the YciI family.</text>
</comment>
<dbReference type="AlphaFoldDB" id="A0A495VXJ9"/>
<dbReference type="RefSeq" id="WP_121004999.1">
    <property type="nucleotide sequence ID" value="NZ_RBXO01000001.1"/>
</dbReference>
<evidence type="ECO:0000256" key="4">
    <source>
        <dbReference type="ARBA" id="ARBA00023163"/>
    </source>
</evidence>
<dbReference type="OrthoDB" id="8968203at2"/>
<dbReference type="PRINTS" id="PR00038">
    <property type="entry name" value="HTHLUXR"/>
</dbReference>
<organism evidence="7 8">
    <name type="scientific">Saccharothrix australiensis</name>
    <dbReference type="NCBI Taxonomy" id="2072"/>
    <lineage>
        <taxon>Bacteria</taxon>
        <taxon>Bacillati</taxon>
        <taxon>Actinomycetota</taxon>
        <taxon>Actinomycetes</taxon>
        <taxon>Pseudonocardiales</taxon>
        <taxon>Pseudonocardiaceae</taxon>
        <taxon>Saccharothrix</taxon>
    </lineage>
</organism>